<reference evidence="1" key="1">
    <citation type="submission" date="2020-05" db="EMBL/GenBank/DDBJ databases">
        <title>Phylogenomic resolution of chytrid fungi.</title>
        <authorList>
            <person name="Stajich J.E."/>
            <person name="Amses K."/>
            <person name="Simmons R."/>
            <person name="Seto K."/>
            <person name="Myers J."/>
            <person name="Bonds A."/>
            <person name="Quandt C.A."/>
            <person name="Barry K."/>
            <person name="Liu P."/>
            <person name="Grigoriev I."/>
            <person name="Longcore J.E."/>
            <person name="James T.Y."/>
        </authorList>
    </citation>
    <scope>NUCLEOTIDE SEQUENCE</scope>
    <source>
        <strain evidence="1">JEL0318</strain>
    </source>
</reference>
<evidence type="ECO:0008006" key="3">
    <source>
        <dbReference type="Google" id="ProtNLM"/>
    </source>
</evidence>
<dbReference type="SUPFAM" id="SSF55961">
    <property type="entry name" value="Bet v1-like"/>
    <property type="match status" value="1"/>
</dbReference>
<dbReference type="Gene3D" id="3.30.530.20">
    <property type="match status" value="1"/>
</dbReference>
<gene>
    <name evidence="1" type="ORF">HK097_009424</name>
</gene>
<proteinExistence type="predicted"/>
<dbReference type="CDD" id="cd07821">
    <property type="entry name" value="PYR_PYL_RCAR_like"/>
    <property type="match status" value="1"/>
</dbReference>
<dbReference type="InterPro" id="IPR023393">
    <property type="entry name" value="START-like_dom_sf"/>
</dbReference>
<evidence type="ECO:0000313" key="1">
    <source>
        <dbReference type="EMBL" id="KAJ3049605.1"/>
    </source>
</evidence>
<dbReference type="PANTHER" id="PTHR39332:SF7">
    <property type="entry name" value="SRPBCC FAMILY PROTEIN"/>
    <property type="match status" value="1"/>
</dbReference>
<evidence type="ECO:0000313" key="2">
    <source>
        <dbReference type="Proteomes" id="UP001212841"/>
    </source>
</evidence>
<comment type="caution">
    <text evidence="1">The sequence shown here is derived from an EMBL/GenBank/DDBJ whole genome shotgun (WGS) entry which is preliminary data.</text>
</comment>
<dbReference type="EMBL" id="JADGJD010000621">
    <property type="protein sequence ID" value="KAJ3049605.1"/>
    <property type="molecule type" value="Genomic_DNA"/>
</dbReference>
<organism evidence="1 2">
    <name type="scientific">Rhizophlyctis rosea</name>
    <dbReference type="NCBI Taxonomy" id="64517"/>
    <lineage>
        <taxon>Eukaryota</taxon>
        <taxon>Fungi</taxon>
        <taxon>Fungi incertae sedis</taxon>
        <taxon>Chytridiomycota</taxon>
        <taxon>Chytridiomycota incertae sedis</taxon>
        <taxon>Chytridiomycetes</taxon>
        <taxon>Rhizophlyctidales</taxon>
        <taxon>Rhizophlyctidaceae</taxon>
        <taxon>Rhizophlyctis</taxon>
    </lineage>
</organism>
<keyword evidence="2" id="KW-1185">Reference proteome</keyword>
<sequence length="145" mass="16446">MSSTRVWESRVFPATADVVWTHIRPADFKFWSAVKEATVENGNPGEVGSIRKITFKDGTVQKYQLVELSDLHKSVTYEIIESNPPVPILAAVHTIRVKKITHDNSTLVEWESDYSSSDNTVNVIEDSRFKKQEAFEDLHKAVAKK</sequence>
<accession>A0AAD5X4L1</accession>
<dbReference type="AlphaFoldDB" id="A0AAD5X4L1"/>
<dbReference type="Proteomes" id="UP001212841">
    <property type="component" value="Unassembled WGS sequence"/>
</dbReference>
<dbReference type="Pfam" id="PF10604">
    <property type="entry name" value="Polyketide_cyc2"/>
    <property type="match status" value="1"/>
</dbReference>
<dbReference type="PANTHER" id="PTHR39332">
    <property type="entry name" value="BLL4707 PROTEIN"/>
    <property type="match status" value="1"/>
</dbReference>
<name>A0AAD5X4L1_9FUNG</name>
<dbReference type="InterPro" id="IPR019587">
    <property type="entry name" value="Polyketide_cyclase/dehydratase"/>
</dbReference>
<protein>
    <recommendedName>
        <fullName evidence="3">Bet v1-like protein</fullName>
    </recommendedName>
</protein>